<dbReference type="GO" id="GO:0003677">
    <property type="term" value="F:DNA binding"/>
    <property type="evidence" value="ECO:0007669"/>
    <property type="project" value="UniProtKB-KW"/>
</dbReference>
<dbReference type="PROSITE" id="PS50943">
    <property type="entry name" value="HTH_CROC1"/>
    <property type="match status" value="1"/>
</dbReference>
<name>A0A810QD50_9FIRM</name>
<evidence type="ECO:0000313" key="4">
    <source>
        <dbReference type="Proteomes" id="UP000679848"/>
    </source>
</evidence>
<dbReference type="PANTHER" id="PTHR46558:SF11">
    <property type="entry name" value="HTH-TYPE TRANSCRIPTIONAL REGULATOR XRE"/>
    <property type="match status" value="1"/>
</dbReference>
<dbReference type="KEGG" id="pfaa:MM59RIKEN_08800"/>
<reference evidence="3" key="1">
    <citation type="submission" date="2020-09" db="EMBL/GenBank/DDBJ databases">
        <title>New species isolated from human feces.</title>
        <authorList>
            <person name="Kitahara M."/>
            <person name="Shigeno Y."/>
            <person name="Shime M."/>
            <person name="Matsumoto Y."/>
            <person name="Nakamura S."/>
            <person name="Motooka D."/>
            <person name="Fukuoka S."/>
            <person name="Nishikawa H."/>
            <person name="Benno Y."/>
        </authorList>
    </citation>
    <scope>NUCLEOTIDE SEQUENCE</scope>
    <source>
        <strain evidence="3">MM59</strain>
    </source>
</reference>
<keyword evidence="4" id="KW-1185">Reference proteome</keyword>
<dbReference type="AlphaFoldDB" id="A0A810QD50"/>
<proteinExistence type="predicted"/>
<dbReference type="Pfam" id="PF01381">
    <property type="entry name" value="HTH_3"/>
    <property type="match status" value="1"/>
</dbReference>
<evidence type="ECO:0000256" key="1">
    <source>
        <dbReference type="ARBA" id="ARBA00023125"/>
    </source>
</evidence>
<dbReference type="RefSeq" id="WP_213542768.1">
    <property type="nucleotide sequence ID" value="NZ_AP023420.1"/>
</dbReference>
<dbReference type="Gene3D" id="1.10.260.40">
    <property type="entry name" value="lambda repressor-like DNA-binding domains"/>
    <property type="match status" value="1"/>
</dbReference>
<dbReference type="SUPFAM" id="SSF47413">
    <property type="entry name" value="lambda repressor-like DNA-binding domains"/>
    <property type="match status" value="1"/>
</dbReference>
<dbReference type="InterPro" id="IPR001387">
    <property type="entry name" value="Cro/C1-type_HTH"/>
</dbReference>
<dbReference type="EMBL" id="AP023420">
    <property type="protein sequence ID" value="BCK83561.1"/>
    <property type="molecule type" value="Genomic_DNA"/>
</dbReference>
<dbReference type="SMART" id="SM00530">
    <property type="entry name" value="HTH_XRE"/>
    <property type="match status" value="1"/>
</dbReference>
<dbReference type="InterPro" id="IPR010982">
    <property type="entry name" value="Lambda_DNA-bd_dom_sf"/>
</dbReference>
<accession>A0A810QD50</accession>
<dbReference type="Proteomes" id="UP000679848">
    <property type="component" value="Chromosome"/>
</dbReference>
<dbReference type="CDD" id="cd00093">
    <property type="entry name" value="HTH_XRE"/>
    <property type="match status" value="1"/>
</dbReference>
<dbReference type="PANTHER" id="PTHR46558">
    <property type="entry name" value="TRACRIPTIONAL REGULATORY PROTEIN-RELATED-RELATED"/>
    <property type="match status" value="1"/>
</dbReference>
<evidence type="ECO:0000313" key="3">
    <source>
        <dbReference type="EMBL" id="BCK83561.1"/>
    </source>
</evidence>
<protein>
    <submittedName>
        <fullName evidence="3">Transcriptional regulator</fullName>
    </submittedName>
</protein>
<organism evidence="3 4">
    <name type="scientific">Pusillibacter faecalis</name>
    <dbReference type="NCBI Taxonomy" id="2714358"/>
    <lineage>
        <taxon>Bacteria</taxon>
        <taxon>Bacillati</taxon>
        <taxon>Bacillota</taxon>
        <taxon>Clostridia</taxon>
        <taxon>Eubacteriales</taxon>
        <taxon>Oscillospiraceae</taxon>
        <taxon>Pusillibacter</taxon>
    </lineage>
</organism>
<feature type="domain" description="HTH cro/C1-type" evidence="2">
    <location>
        <begin position="5"/>
        <end position="59"/>
    </location>
</feature>
<sequence length="77" mass="8871">MKLRIRDLREDADIKQKTMAAVLMCDQSLYSKYERGERPLPLELAGKLADYFGTSVDYLMGRTDERTPYPPSKRSPS</sequence>
<keyword evidence="1" id="KW-0238">DNA-binding</keyword>
<evidence type="ECO:0000259" key="2">
    <source>
        <dbReference type="PROSITE" id="PS50943"/>
    </source>
</evidence>
<gene>
    <name evidence="3" type="ORF">MM59RIKEN_08800</name>
</gene>